<dbReference type="Proteomes" id="UP000436088">
    <property type="component" value="Unassembled WGS sequence"/>
</dbReference>
<evidence type="ECO:0000313" key="1">
    <source>
        <dbReference type="EMBL" id="KAE8696729.1"/>
    </source>
</evidence>
<accession>A0A6A3A078</accession>
<dbReference type="SUPFAM" id="SSF52058">
    <property type="entry name" value="L domain-like"/>
    <property type="match status" value="1"/>
</dbReference>
<dbReference type="InterPro" id="IPR032675">
    <property type="entry name" value="LRR_dom_sf"/>
</dbReference>
<organism evidence="1 2">
    <name type="scientific">Hibiscus syriacus</name>
    <name type="common">Rose of Sharon</name>
    <dbReference type="NCBI Taxonomy" id="106335"/>
    <lineage>
        <taxon>Eukaryota</taxon>
        <taxon>Viridiplantae</taxon>
        <taxon>Streptophyta</taxon>
        <taxon>Embryophyta</taxon>
        <taxon>Tracheophyta</taxon>
        <taxon>Spermatophyta</taxon>
        <taxon>Magnoliopsida</taxon>
        <taxon>eudicotyledons</taxon>
        <taxon>Gunneridae</taxon>
        <taxon>Pentapetalae</taxon>
        <taxon>rosids</taxon>
        <taxon>malvids</taxon>
        <taxon>Malvales</taxon>
        <taxon>Malvaceae</taxon>
        <taxon>Malvoideae</taxon>
        <taxon>Hibiscus</taxon>
    </lineage>
</organism>
<reference evidence="1" key="1">
    <citation type="submission" date="2019-09" db="EMBL/GenBank/DDBJ databases">
        <title>Draft genome information of white flower Hibiscus syriacus.</title>
        <authorList>
            <person name="Kim Y.-M."/>
        </authorList>
    </citation>
    <scope>NUCLEOTIDE SEQUENCE [LARGE SCALE GENOMIC DNA]</scope>
    <source>
        <strain evidence="1">YM2019G1</strain>
    </source>
</reference>
<gene>
    <name evidence="1" type="ORF">F3Y22_tig00110647pilonHSYRG00073</name>
</gene>
<dbReference type="Gene3D" id="3.80.10.10">
    <property type="entry name" value="Ribonuclease Inhibitor"/>
    <property type="match status" value="1"/>
</dbReference>
<sequence length="78" mass="8882">MLIRNLSKPENLVIGFVNMSNVVPASFENLSSSPKRLSLEYGDLHREFHGEIFQLQNLEYLDLSSNSLTGYLPKVQLE</sequence>
<dbReference type="EMBL" id="VEPZ02001060">
    <property type="protein sequence ID" value="KAE8696729.1"/>
    <property type="molecule type" value="Genomic_DNA"/>
</dbReference>
<dbReference type="AlphaFoldDB" id="A0A6A3A078"/>
<comment type="caution">
    <text evidence="1">The sequence shown here is derived from an EMBL/GenBank/DDBJ whole genome shotgun (WGS) entry which is preliminary data.</text>
</comment>
<proteinExistence type="predicted"/>
<protein>
    <submittedName>
        <fullName evidence="1">Uncharacterized protein</fullName>
    </submittedName>
</protein>
<keyword evidence="2" id="KW-1185">Reference proteome</keyword>
<evidence type="ECO:0000313" key="2">
    <source>
        <dbReference type="Proteomes" id="UP000436088"/>
    </source>
</evidence>
<name>A0A6A3A078_HIBSY</name>